<evidence type="ECO:0000313" key="1">
    <source>
        <dbReference type="EMBL" id="MCR1821996.1"/>
    </source>
</evidence>
<dbReference type="RefSeq" id="WP_257560140.1">
    <property type="nucleotide sequence ID" value="NZ_JANKBY010000030.1"/>
</dbReference>
<name>A0A9X2M9C1_9FIRM</name>
<accession>A0A9X2M9C1</accession>
<organism evidence="1 2">
    <name type="scientific">Terrisporobacter muris</name>
    <dbReference type="NCBI Taxonomy" id="2963284"/>
    <lineage>
        <taxon>Bacteria</taxon>
        <taxon>Bacillati</taxon>
        <taxon>Bacillota</taxon>
        <taxon>Clostridia</taxon>
        <taxon>Peptostreptococcales</taxon>
        <taxon>Peptostreptococcaceae</taxon>
        <taxon>Terrisporobacter</taxon>
    </lineage>
</organism>
<dbReference type="Proteomes" id="UP001140817">
    <property type="component" value="Unassembled WGS sequence"/>
</dbReference>
<evidence type="ECO:0000313" key="2">
    <source>
        <dbReference type="Proteomes" id="UP001140817"/>
    </source>
</evidence>
<reference evidence="1" key="1">
    <citation type="submission" date="2022-07" db="EMBL/GenBank/DDBJ databases">
        <title>Enhanced cultured diversity of the mouse gut microbiota enables custom-made synthetic communities.</title>
        <authorList>
            <person name="Afrizal A."/>
        </authorList>
    </citation>
    <scope>NUCLEOTIDE SEQUENCE</scope>
    <source>
        <strain evidence="1">DSM 29186</strain>
    </source>
</reference>
<keyword evidence="2" id="KW-1185">Reference proteome</keyword>
<protein>
    <submittedName>
        <fullName evidence="1">Uncharacterized protein</fullName>
    </submittedName>
</protein>
<dbReference type="AlphaFoldDB" id="A0A9X2M9C1"/>
<dbReference type="EMBL" id="JANKBY010000030">
    <property type="protein sequence ID" value="MCR1821996.1"/>
    <property type="molecule type" value="Genomic_DNA"/>
</dbReference>
<sequence>MKVKALVSFAGAFSMHKGEVKECNDKYILDDLLSCGYVEEVKTGEKKVEANED</sequence>
<comment type="caution">
    <text evidence="1">The sequence shown here is derived from an EMBL/GenBank/DDBJ whole genome shotgun (WGS) entry which is preliminary data.</text>
</comment>
<proteinExistence type="predicted"/>
<gene>
    <name evidence="1" type="ORF">NSA58_04275</name>
</gene>